<dbReference type="Proteomes" id="UP001278500">
    <property type="component" value="Unassembled WGS sequence"/>
</dbReference>
<dbReference type="RefSeq" id="XP_062679552.1">
    <property type="nucleotide sequence ID" value="XM_062824920.1"/>
</dbReference>
<organism evidence="2 3">
    <name type="scientific">Neurospora tetraspora</name>
    <dbReference type="NCBI Taxonomy" id="94610"/>
    <lineage>
        <taxon>Eukaryota</taxon>
        <taxon>Fungi</taxon>
        <taxon>Dikarya</taxon>
        <taxon>Ascomycota</taxon>
        <taxon>Pezizomycotina</taxon>
        <taxon>Sordariomycetes</taxon>
        <taxon>Sordariomycetidae</taxon>
        <taxon>Sordariales</taxon>
        <taxon>Sordariaceae</taxon>
        <taxon>Neurospora</taxon>
    </lineage>
</organism>
<sequence>MEFSDEDLFGDKEVEDTLLEEEFLAAKEMPEDTLNANGNGNGNGDGANGAATADGGPQQLPDQAPIIPSNQNDNSQPQPHHDQRRMSPWSQFLYSQAQQHPHEQAPINPSVQDATSQAGGVQELPIDPLLDALSQEWNAQGGGLPQQQGLINPLTQNPNPEPAPETYSNDSNKTINEFLRDEGFNAHALEQAPNDNYTYDFDAAENFFDQINYRPQENFQVGGGPVPGAAEGGGFNAQIQPEQAPVGGLGQHPPPDGGSQGGEQNILNQDSNNLESPVMENFMGPMWLPENIEDHVISDNQQGGSNVVPGGAIQQPHHPENQQFTGSTAAPGGVGGPFNPENQQLNQNNGTQNGQGGAIQQPHPQNQQFAGSQAVPEIVNQQHPPENQQFPGSHAAQGGFNNGYQQLNNGQAGQRGGGGGGQFNNGGQQLNNAQYGQQEEEAAIDLLNLGGARTGQVAGGGQFNHGGQLPNNRQTGQGQGGMGARNLPQNGYQHFGGAQTGQGAGGAQFNNGGQQFNNAQYGQEEAAFDLLNLGGAQTGHGAGGGQLHNRGQQPNNGQTGQGGMGGPFNPQNQQPDQFNGMQHGQGGAAGQFNNGGQQPSRAQTPQGGMGGYLSPANQRLNHNNGMHNDHGSAGGHLSPVYNNQQAGLPNAAGGANQHLSPGNQPLPGSPYGAGGVVAQPGSGVQQFPGSPYGVGGAGSPLHPEPQPQPGFGNVSPQAVQNNNGGIPDPNQPPAAQLPLVGSAPAEPRPPPVVTPPVFPPGTPQPDSWVAPGSGNEVVKIRAIKVRNLHGIHPHSVYYYRAQTQPWGTEYNEQGRPGPNLFVYANSQPLARAELVASKVYTASQLSLFFRGEGHPNRPNRHLTLWIQNLPLLVADRYAQKETGKCRYKECAAKPNHTILKGFHRIAFDEHSHHTGDYYDPYNNAGYMHLWCFEKAFDAGYLVWDVQERPHLYGFRIEADVRHHRFEEKNNASLNRDHNLHDTYRQWKNEQWERYVQLRHQEATTGQRYDPYQSVDGISNDNRLWRRLTDKHIAEEVPARARNRANRNVTGNTIDNHRGDLAQFIRVKAGGSPNATPAPESGPGGSGGPSTPSPNKRKRNGAASGEEEDEAGSTPGSKKSRTTTSMAPPPLPPSSSTPRRSTRRQSLALAHDLEEQIVTAGESPLTRSRATFLGQQLNQLPEHLQQDVISHAPQAISPLFLQNWRPEHWGAVLQERVSRMTPYHQGLLVQYAEKTERKAQLEGKKRWRSDP</sequence>
<feature type="region of interest" description="Disordered" evidence="1">
    <location>
        <begin position="22"/>
        <end position="170"/>
    </location>
</feature>
<feature type="compositionally biased region" description="Gly residues" evidence="1">
    <location>
        <begin position="221"/>
        <end position="235"/>
    </location>
</feature>
<feature type="region of interest" description="Disordered" evidence="1">
    <location>
        <begin position="1037"/>
        <end position="1144"/>
    </location>
</feature>
<evidence type="ECO:0000256" key="1">
    <source>
        <dbReference type="SAM" id="MobiDB-lite"/>
    </source>
</evidence>
<feature type="compositionally biased region" description="Polar residues" evidence="1">
    <location>
        <begin position="107"/>
        <end position="119"/>
    </location>
</feature>
<feature type="compositionally biased region" description="Polar residues" evidence="1">
    <location>
        <begin position="362"/>
        <end position="371"/>
    </location>
</feature>
<reference evidence="2" key="1">
    <citation type="journal article" date="2023" name="Mol. Phylogenet. Evol.">
        <title>Genome-scale phylogeny and comparative genomics of the fungal order Sordariales.</title>
        <authorList>
            <person name="Hensen N."/>
            <person name="Bonometti L."/>
            <person name="Westerberg I."/>
            <person name="Brannstrom I.O."/>
            <person name="Guillou S."/>
            <person name="Cros-Aarteil S."/>
            <person name="Calhoun S."/>
            <person name="Haridas S."/>
            <person name="Kuo A."/>
            <person name="Mondo S."/>
            <person name="Pangilinan J."/>
            <person name="Riley R."/>
            <person name="LaButti K."/>
            <person name="Andreopoulos B."/>
            <person name="Lipzen A."/>
            <person name="Chen C."/>
            <person name="Yan M."/>
            <person name="Daum C."/>
            <person name="Ng V."/>
            <person name="Clum A."/>
            <person name="Steindorff A."/>
            <person name="Ohm R.A."/>
            <person name="Martin F."/>
            <person name="Silar P."/>
            <person name="Natvig D.O."/>
            <person name="Lalanne C."/>
            <person name="Gautier V."/>
            <person name="Ament-Velasquez S.L."/>
            <person name="Kruys A."/>
            <person name="Hutchinson M.I."/>
            <person name="Powell A.J."/>
            <person name="Barry K."/>
            <person name="Miller A.N."/>
            <person name="Grigoriev I.V."/>
            <person name="Debuchy R."/>
            <person name="Gladieux P."/>
            <person name="Hiltunen Thoren M."/>
            <person name="Johannesson H."/>
        </authorList>
    </citation>
    <scope>NUCLEOTIDE SEQUENCE</scope>
    <source>
        <strain evidence="2">CBS 560.94</strain>
    </source>
</reference>
<feature type="compositionally biased region" description="Pro residues" evidence="1">
    <location>
        <begin position="746"/>
        <end position="763"/>
    </location>
</feature>
<feature type="compositionally biased region" description="Polar residues" evidence="1">
    <location>
        <begin position="714"/>
        <end position="724"/>
    </location>
</feature>
<proteinExistence type="predicted"/>
<reference evidence="2" key="2">
    <citation type="submission" date="2023-06" db="EMBL/GenBank/DDBJ databases">
        <authorList>
            <consortium name="Lawrence Berkeley National Laboratory"/>
            <person name="Haridas S."/>
            <person name="Hensen N."/>
            <person name="Bonometti L."/>
            <person name="Westerberg I."/>
            <person name="Brannstrom I.O."/>
            <person name="Guillou S."/>
            <person name="Cros-Aarteil S."/>
            <person name="Calhoun S."/>
            <person name="Kuo A."/>
            <person name="Mondo S."/>
            <person name="Pangilinan J."/>
            <person name="Riley R."/>
            <person name="Labutti K."/>
            <person name="Andreopoulos B."/>
            <person name="Lipzen A."/>
            <person name="Chen C."/>
            <person name="Yanf M."/>
            <person name="Daum C."/>
            <person name="Ng V."/>
            <person name="Clum A."/>
            <person name="Steindorff A."/>
            <person name="Ohm R."/>
            <person name="Martin F."/>
            <person name="Silar P."/>
            <person name="Natvig D."/>
            <person name="Lalanne C."/>
            <person name="Gautier V."/>
            <person name="Ament-Velasquez S.L."/>
            <person name="Kruys A."/>
            <person name="Hutchinson M.I."/>
            <person name="Powell A.J."/>
            <person name="Barry K."/>
            <person name="Miller A.N."/>
            <person name="Grigoriev I.V."/>
            <person name="Debuchy R."/>
            <person name="Gladieux P."/>
            <person name="Thoren M.H."/>
            <person name="Johannesson H."/>
        </authorList>
    </citation>
    <scope>NUCLEOTIDE SEQUENCE</scope>
    <source>
        <strain evidence="2">CBS 560.94</strain>
    </source>
</reference>
<gene>
    <name evidence="2" type="ORF">B0H65DRAFT_431007</name>
</gene>
<feature type="compositionally biased region" description="Polar residues" evidence="1">
    <location>
        <begin position="379"/>
        <end position="391"/>
    </location>
</feature>
<comment type="caution">
    <text evidence="2">The sequence shown here is derived from an EMBL/GenBank/DDBJ whole genome shotgun (WGS) entry which is preliminary data.</text>
</comment>
<evidence type="ECO:0000313" key="2">
    <source>
        <dbReference type="EMBL" id="KAK3340610.1"/>
    </source>
</evidence>
<evidence type="ECO:0000313" key="3">
    <source>
        <dbReference type="Proteomes" id="UP001278500"/>
    </source>
</evidence>
<feature type="region of interest" description="Disordered" evidence="1">
    <location>
        <begin position="297"/>
        <end position="430"/>
    </location>
</feature>
<feature type="compositionally biased region" description="Gly residues" evidence="1">
    <location>
        <begin position="413"/>
        <end position="424"/>
    </location>
</feature>
<name>A0AAE0JC56_9PEZI</name>
<feature type="compositionally biased region" description="Gly residues" evidence="1">
    <location>
        <begin position="537"/>
        <end position="546"/>
    </location>
</feature>
<feature type="region of interest" description="Disordered" evidence="1">
    <location>
        <begin position="537"/>
        <end position="771"/>
    </location>
</feature>
<accession>A0AAE0JC56</accession>
<feature type="compositionally biased region" description="Polar residues" evidence="1">
    <location>
        <begin position="615"/>
        <end position="626"/>
    </location>
</feature>
<dbReference type="EMBL" id="JAUEPP010000006">
    <property type="protein sequence ID" value="KAK3340610.1"/>
    <property type="molecule type" value="Genomic_DNA"/>
</dbReference>
<feature type="compositionally biased region" description="Low complexity" evidence="1">
    <location>
        <begin position="342"/>
        <end position="352"/>
    </location>
</feature>
<feature type="compositionally biased region" description="Polar residues" evidence="1">
    <location>
        <begin position="68"/>
        <end position="78"/>
    </location>
</feature>
<feature type="compositionally biased region" description="Low complexity" evidence="1">
    <location>
        <begin position="547"/>
        <end position="558"/>
    </location>
</feature>
<dbReference type="AlphaFoldDB" id="A0AAE0JC56"/>
<protein>
    <submittedName>
        <fullName evidence="2">Uncharacterized protein</fullName>
    </submittedName>
</protein>
<feature type="region of interest" description="Disordered" evidence="1">
    <location>
        <begin position="460"/>
        <end position="511"/>
    </location>
</feature>
<feature type="compositionally biased region" description="Low complexity" evidence="1">
    <location>
        <begin position="567"/>
        <end position="582"/>
    </location>
</feature>
<dbReference type="GeneID" id="87862074"/>
<feature type="region of interest" description="Disordered" evidence="1">
    <location>
        <begin position="220"/>
        <end position="270"/>
    </location>
</feature>
<keyword evidence="3" id="KW-1185">Reference proteome</keyword>
<feature type="compositionally biased region" description="Polar residues" evidence="1">
    <location>
        <begin position="88"/>
        <end position="99"/>
    </location>
</feature>